<organism evidence="3 4">
    <name type="scientific">Niveomyces insectorum RCEF 264</name>
    <dbReference type="NCBI Taxonomy" id="1081102"/>
    <lineage>
        <taxon>Eukaryota</taxon>
        <taxon>Fungi</taxon>
        <taxon>Dikarya</taxon>
        <taxon>Ascomycota</taxon>
        <taxon>Pezizomycotina</taxon>
        <taxon>Sordariomycetes</taxon>
        <taxon>Hypocreomycetidae</taxon>
        <taxon>Hypocreales</taxon>
        <taxon>Cordycipitaceae</taxon>
        <taxon>Niveomyces</taxon>
    </lineage>
</organism>
<dbReference type="InterPro" id="IPR003140">
    <property type="entry name" value="PLipase/COase/thioEstase"/>
</dbReference>
<comment type="caution">
    <text evidence="3">The sequence shown here is derived from an EMBL/GenBank/DDBJ whole genome shotgun (WGS) entry which is preliminary data.</text>
</comment>
<evidence type="ECO:0000256" key="1">
    <source>
        <dbReference type="ARBA" id="ARBA00006499"/>
    </source>
</evidence>
<gene>
    <name evidence="3" type="ORF">SPI_06262</name>
</gene>
<dbReference type="SUPFAM" id="SSF53474">
    <property type="entry name" value="alpha/beta-Hydrolases"/>
    <property type="match status" value="1"/>
</dbReference>
<dbReference type="GO" id="GO:0052689">
    <property type="term" value="F:carboxylic ester hydrolase activity"/>
    <property type="evidence" value="ECO:0007669"/>
    <property type="project" value="TreeGrafter"/>
</dbReference>
<accession>A0A167RYI5</accession>
<dbReference type="EMBL" id="AZHD01000011">
    <property type="protein sequence ID" value="OAA59060.1"/>
    <property type="molecule type" value="Genomic_DNA"/>
</dbReference>
<feature type="domain" description="Phospholipase/carboxylesterase/thioesterase" evidence="2">
    <location>
        <begin position="24"/>
        <end position="188"/>
    </location>
</feature>
<dbReference type="Pfam" id="PF02230">
    <property type="entry name" value="Abhydrolase_2"/>
    <property type="match status" value="1"/>
</dbReference>
<evidence type="ECO:0000313" key="4">
    <source>
        <dbReference type="Proteomes" id="UP000076874"/>
    </source>
</evidence>
<comment type="similarity">
    <text evidence="1">Belongs to the AB hydrolase superfamily. AB hydrolase 2 family.</text>
</comment>
<dbReference type="Proteomes" id="UP000076874">
    <property type="component" value="Unassembled WGS sequence"/>
</dbReference>
<name>A0A167RYI5_9HYPO</name>
<keyword evidence="4" id="KW-1185">Reference proteome</keyword>
<dbReference type="PANTHER" id="PTHR10655:SF63">
    <property type="entry name" value="PHOSPHOLIPASE_CARBOXYLESTERASE_THIOESTERASE DOMAIN-CONTAINING PROTEIN"/>
    <property type="match status" value="1"/>
</dbReference>
<evidence type="ECO:0000259" key="2">
    <source>
        <dbReference type="Pfam" id="PF02230"/>
    </source>
</evidence>
<dbReference type="GO" id="GO:0008474">
    <property type="term" value="F:palmitoyl-(protein) hydrolase activity"/>
    <property type="evidence" value="ECO:0007669"/>
    <property type="project" value="TreeGrafter"/>
</dbReference>
<dbReference type="AlphaFoldDB" id="A0A167RYI5"/>
<reference evidence="3 4" key="1">
    <citation type="journal article" date="2016" name="Genome Biol. Evol.">
        <title>Divergent and convergent evolution of fungal pathogenicity.</title>
        <authorList>
            <person name="Shang Y."/>
            <person name="Xiao G."/>
            <person name="Zheng P."/>
            <person name="Cen K."/>
            <person name="Zhan S."/>
            <person name="Wang C."/>
        </authorList>
    </citation>
    <scope>NUCLEOTIDE SEQUENCE [LARGE SCALE GENOMIC DNA]</scope>
    <source>
        <strain evidence="3 4">RCEF 264</strain>
    </source>
</reference>
<sequence length="293" mass="31619">MTIDEPTVPTPDAAVAAAAFGPVHVLEPSAAHTHTAVWLHGRNGSGPVFAGELMADAKLADGRTLAQALPGWRWVFPSSFSRLWCVAFEAPIPAWFDAPSLTDIAAQQDRQPPGLRAAVQHVAAVLDNEIARLDGRADRVVLGGWSQGGATALWTLLARWRQRPVRLGAFLPISTWLPFAPEIAQFLTQAKASEGAGVHNDEGAEGGAFVRSMLAQVPAGQPQPFASTPVFMGHSTDDQWVDITLGRQARDILQQAGLRVTWKEYAGSEKEGHWFKVPEELDDLVRFLGEVVG</sequence>
<protein>
    <submittedName>
        <fullName evidence="3">Phospholipase/Carboxylesterase family protein</fullName>
    </submittedName>
</protein>
<proteinExistence type="inferred from homology"/>
<dbReference type="InterPro" id="IPR029058">
    <property type="entry name" value="AB_hydrolase_fold"/>
</dbReference>
<dbReference type="Gene3D" id="3.40.50.1820">
    <property type="entry name" value="alpha/beta hydrolase"/>
    <property type="match status" value="1"/>
</dbReference>
<dbReference type="OrthoDB" id="2418081at2759"/>
<dbReference type="GO" id="GO:0005737">
    <property type="term" value="C:cytoplasm"/>
    <property type="evidence" value="ECO:0007669"/>
    <property type="project" value="TreeGrafter"/>
</dbReference>
<dbReference type="PANTHER" id="PTHR10655">
    <property type="entry name" value="LYSOPHOSPHOLIPASE-RELATED"/>
    <property type="match status" value="1"/>
</dbReference>
<dbReference type="InterPro" id="IPR050565">
    <property type="entry name" value="LYPA1-2/EST-like"/>
</dbReference>
<dbReference type="STRING" id="1081102.A0A167RYI5"/>
<evidence type="ECO:0000313" key="3">
    <source>
        <dbReference type="EMBL" id="OAA59060.1"/>
    </source>
</evidence>